<dbReference type="InterPro" id="IPR012337">
    <property type="entry name" value="RNaseH-like_sf"/>
</dbReference>
<evidence type="ECO:0000313" key="5">
    <source>
        <dbReference type="WBParaSite" id="PSU_v2.g12669.t1"/>
    </source>
</evidence>
<evidence type="ECO:0000259" key="2">
    <source>
        <dbReference type="Pfam" id="PF05699"/>
    </source>
</evidence>
<proteinExistence type="predicted"/>
<dbReference type="InterPro" id="IPR008906">
    <property type="entry name" value="HATC_C_dom"/>
</dbReference>
<name>A0A914Y0D0_9BILA</name>
<feature type="compositionally biased region" description="Low complexity" evidence="1">
    <location>
        <begin position="57"/>
        <end position="129"/>
    </location>
</feature>
<dbReference type="WBParaSite" id="PSU_v2.g12669.t1">
    <property type="protein sequence ID" value="PSU_v2.g12669.t1"/>
    <property type="gene ID" value="PSU_v2.g12669"/>
</dbReference>
<dbReference type="AlphaFoldDB" id="A0A914Y0D0"/>
<dbReference type="PANTHER" id="PTHR45749">
    <property type="match status" value="1"/>
</dbReference>
<reference evidence="5" key="1">
    <citation type="submission" date="2022-11" db="UniProtKB">
        <authorList>
            <consortium name="WormBaseParasite"/>
        </authorList>
    </citation>
    <scope>IDENTIFICATION</scope>
</reference>
<feature type="compositionally biased region" description="Polar residues" evidence="1">
    <location>
        <begin position="19"/>
        <end position="51"/>
    </location>
</feature>
<accession>A0A914Y0D0</accession>
<dbReference type="InterPro" id="IPR025398">
    <property type="entry name" value="DUF4371"/>
</dbReference>
<evidence type="ECO:0000256" key="1">
    <source>
        <dbReference type="SAM" id="MobiDB-lite"/>
    </source>
</evidence>
<organism evidence="4 5">
    <name type="scientific">Panagrolaimus superbus</name>
    <dbReference type="NCBI Taxonomy" id="310955"/>
    <lineage>
        <taxon>Eukaryota</taxon>
        <taxon>Metazoa</taxon>
        <taxon>Ecdysozoa</taxon>
        <taxon>Nematoda</taxon>
        <taxon>Chromadorea</taxon>
        <taxon>Rhabditida</taxon>
        <taxon>Tylenchina</taxon>
        <taxon>Panagrolaimomorpha</taxon>
        <taxon>Panagrolaimoidea</taxon>
        <taxon>Panagrolaimidae</taxon>
        <taxon>Panagrolaimus</taxon>
    </lineage>
</organism>
<dbReference type="Pfam" id="PF14291">
    <property type="entry name" value="DUF4371"/>
    <property type="match status" value="1"/>
</dbReference>
<dbReference type="Pfam" id="PF05699">
    <property type="entry name" value="Dimer_Tnp_hAT"/>
    <property type="match status" value="1"/>
</dbReference>
<evidence type="ECO:0000313" key="4">
    <source>
        <dbReference type="Proteomes" id="UP000887577"/>
    </source>
</evidence>
<feature type="domain" description="HAT C-terminal dimerisation" evidence="2">
    <location>
        <begin position="672"/>
        <end position="735"/>
    </location>
</feature>
<sequence>MVKDIRSFFQPPRKKAKTSEASETLGFTSEHSSDLTLNTGHDTTSEFTLTTGHEHSSSAAASASSDGSSSSNASGSASDVSSDPTTSAASSSSNAFDSSVSDSAAASDVSSGASDSTSSAASSSSTGSSSIMSLCNIDPAHIVNQKLTRKECFHVLNNVFRPPPNFDFPSKIQGKCAKIHVNNDYHRKAVATVNSFSTNFSSVIELMDDNAAKERTKANKQLDEVINGIKFCARHRLPLRGDKDSGPFKLETDGTTEEGILRGLLKFRGEKYEGIQILAKAPLNAQYISPSIQNELLSIMAQLIQKKIVKEINESIGFTLIADETSSHSKEFLSIGIRYVTKNLEIKEEFLGFWRVEETTGEALANHLLKTLPELGVDMSKLLGQGYDGAANMCGIHKGVSTKIQEKFPAASYFHCSNHGLNLGLDIDKNLAIKKVMTQAGKKTAAKEKAEADGSKYEKLFKKKRIPLFSETRWVERHVSLLAFQELYPAVIETLQELVDTRNDADADSFLQYFLSAEAIFALFVAVKVTEPLLVLSKALQKPDNDLIAATTHIMAVKTMLQSWIENEVEFNILFVKMKEVCEEYELEVGLTRRGRRPTLPFEEYLRKHFFKDYISAVVKGLEFRFGNKQQAAFSLQLLIPSKVNELSFDMLEEAVNHLLQKRPSSLKDTLLLFNSTLSTMYPNIKTLLTILATLPVTTVIVERSFSTLRHIFGDFRACMNVERVSDLALLSWHDKMTHQLETKEVIEVFNQKGRRANF</sequence>
<feature type="region of interest" description="Disordered" evidence="1">
    <location>
        <begin position="1"/>
        <end position="129"/>
    </location>
</feature>
<dbReference type="Proteomes" id="UP000887577">
    <property type="component" value="Unplaced"/>
</dbReference>
<feature type="domain" description="DUF4371" evidence="3">
    <location>
        <begin position="232"/>
        <end position="398"/>
    </location>
</feature>
<dbReference type="SUPFAM" id="SSF53098">
    <property type="entry name" value="Ribonuclease H-like"/>
    <property type="match status" value="1"/>
</dbReference>
<protein>
    <submittedName>
        <fullName evidence="5">Uncharacterized protein</fullName>
    </submittedName>
</protein>
<dbReference type="PANTHER" id="PTHR45749:SF37">
    <property type="entry name" value="OS05G0311600 PROTEIN"/>
    <property type="match status" value="1"/>
</dbReference>
<keyword evidence="4" id="KW-1185">Reference proteome</keyword>
<evidence type="ECO:0000259" key="3">
    <source>
        <dbReference type="Pfam" id="PF14291"/>
    </source>
</evidence>
<dbReference type="GO" id="GO:0046983">
    <property type="term" value="F:protein dimerization activity"/>
    <property type="evidence" value="ECO:0007669"/>
    <property type="project" value="InterPro"/>
</dbReference>